<evidence type="ECO:0000256" key="1">
    <source>
        <dbReference type="SAM" id="MobiDB-lite"/>
    </source>
</evidence>
<dbReference type="EMBL" id="NXNI01000001">
    <property type="protein sequence ID" value="PCR92273.1"/>
    <property type="molecule type" value="Genomic_DNA"/>
</dbReference>
<gene>
    <name evidence="2" type="ORF">CP557_18095</name>
</gene>
<reference evidence="2 3" key="1">
    <citation type="submission" date="2017-09" db="EMBL/GenBank/DDBJ databases">
        <title>Genome sequences of Natrinema ejinorence JCM 13890T.</title>
        <authorList>
            <person name="Roh S.W."/>
            <person name="Kim Y.B."/>
            <person name="Kim J.Y."/>
        </authorList>
    </citation>
    <scope>NUCLEOTIDE SEQUENCE [LARGE SCALE GENOMIC DNA]</scope>
    <source>
        <strain evidence="2 3">JCM 13890</strain>
    </source>
</reference>
<dbReference type="Proteomes" id="UP000219689">
    <property type="component" value="Unassembled WGS sequence"/>
</dbReference>
<name>A0A2A5QZT1_9EURY</name>
<feature type="compositionally biased region" description="Acidic residues" evidence="1">
    <location>
        <begin position="62"/>
        <end position="77"/>
    </location>
</feature>
<evidence type="ECO:0000313" key="2">
    <source>
        <dbReference type="EMBL" id="PCR92273.1"/>
    </source>
</evidence>
<feature type="compositionally biased region" description="Basic and acidic residues" evidence="1">
    <location>
        <begin position="257"/>
        <end position="268"/>
    </location>
</feature>
<accession>A0A2A5QZT1</accession>
<proteinExistence type="predicted"/>
<keyword evidence="3" id="KW-1185">Reference proteome</keyword>
<dbReference type="PROSITE" id="PS51257">
    <property type="entry name" value="PROKAR_LIPOPROTEIN"/>
    <property type="match status" value="1"/>
</dbReference>
<feature type="region of interest" description="Disordered" evidence="1">
    <location>
        <begin position="249"/>
        <end position="268"/>
    </location>
</feature>
<organism evidence="2 3">
    <name type="scientific">Natrinema ejinorense</name>
    <dbReference type="NCBI Taxonomy" id="373386"/>
    <lineage>
        <taxon>Archaea</taxon>
        <taxon>Methanobacteriati</taxon>
        <taxon>Methanobacteriota</taxon>
        <taxon>Stenosarchaea group</taxon>
        <taxon>Halobacteria</taxon>
        <taxon>Halobacteriales</taxon>
        <taxon>Natrialbaceae</taxon>
        <taxon>Natrinema</taxon>
    </lineage>
</organism>
<protein>
    <submittedName>
        <fullName evidence="2">Uncharacterized protein</fullName>
    </submittedName>
</protein>
<dbReference type="OrthoDB" id="170488at2157"/>
<sequence length="326" mass="34544">MNRRQYLVRAGSTAGVLATAAGCLDGDGESPETDEGDAGSRTGERALDRAAGRLNATAQSLDEVEGLENPGEVEFDPEGPQADLSAARDYLETAESELSGDRQRDVETLRSYADALEGLVAVTITVTDEGLTDDIDTVTTALETEDDIEEANETVGDRHAELAEAHGRWDEADTTIQGLDGDRLDELANVDLADLEEGAATLGDVVTSFEALAGAYDATLDEEGYGALERGRAHMEDRAYEEARTAFETAESTFSGAREDLETGRETAPEGVTGYVETADCQTRHLRRAAGEFGEAAAVAADDPLAAKRRQDDGEAALDAVGECTE</sequence>
<dbReference type="RefSeq" id="WP_097381199.1">
    <property type="nucleotide sequence ID" value="NZ_NXNI01000001.1"/>
</dbReference>
<comment type="caution">
    <text evidence="2">The sequence shown here is derived from an EMBL/GenBank/DDBJ whole genome shotgun (WGS) entry which is preliminary data.</text>
</comment>
<dbReference type="AlphaFoldDB" id="A0A2A5QZT1"/>
<feature type="compositionally biased region" description="Basic and acidic residues" evidence="1">
    <location>
        <begin position="42"/>
        <end position="51"/>
    </location>
</feature>
<feature type="region of interest" description="Disordered" evidence="1">
    <location>
        <begin position="21"/>
        <end position="81"/>
    </location>
</feature>
<feature type="compositionally biased region" description="Acidic residues" evidence="1">
    <location>
        <begin position="26"/>
        <end position="37"/>
    </location>
</feature>
<evidence type="ECO:0000313" key="3">
    <source>
        <dbReference type="Proteomes" id="UP000219689"/>
    </source>
</evidence>